<comment type="caution">
    <text evidence="3">The sequence shown here is derived from an EMBL/GenBank/DDBJ whole genome shotgun (WGS) entry which is preliminary data.</text>
</comment>
<sequence>MRIVVVGAYGLIGSYVTARLLADGHAVVGVGRDLTQARRRFPSVDWRAADLRTAGAADWTALLTGADAVVNCAGALQDGPRDDLQAVHAQAVARLVEACQATGARLVHISAAGVAPGRVDPFGATKQAAESLIAQSAIDWIILRPGLVIAPAAYGGTALLRALAAFPLAIPAVHAQARVQVVAAEDVAAAVATAIRPETAPGQSLDLVHAEPIALADLLVRLRGWLGLAPAPVVALPPAVAAIPAKAADALAFLGWRSPMRSTALQQLRLGVAGEAAHAERLGLVPHSLDQILAAMPSGVQERWFAKAWLAKPLILATLCAFWLVSGLIGITVSRDAAVALLTSADMPQPLAQALVVGGGIVDIALALMVAHRRTARLALLGMIAVTAGYLAGGAIVRPDLWLDPLGPLVKSIPAAMLAIAALALLDER</sequence>
<dbReference type="Gene3D" id="3.40.50.720">
    <property type="entry name" value="NAD(P)-binding Rossmann-like Domain"/>
    <property type="match status" value="1"/>
</dbReference>
<dbReference type="RefSeq" id="WP_101719558.1">
    <property type="nucleotide sequence ID" value="NZ_PJRS01000040.1"/>
</dbReference>
<dbReference type="PANTHER" id="PTHR12126">
    <property type="entry name" value="NADH-UBIQUINONE OXIDOREDUCTASE 39 KDA SUBUNIT-RELATED"/>
    <property type="match status" value="1"/>
</dbReference>
<dbReference type="OrthoDB" id="5377001at2"/>
<organism evidence="3 4">
    <name type="scientific">Caulobacter zeae</name>
    <dbReference type="NCBI Taxonomy" id="2055137"/>
    <lineage>
        <taxon>Bacteria</taxon>
        <taxon>Pseudomonadati</taxon>
        <taxon>Pseudomonadota</taxon>
        <taxon>Alphaproteobacteria</taxon>
        <taxon>Caulobacterales</taxon>
        <taxon>Caulobacteraceae</taxon>
        <taxon>Caulobacter</taxon>
    </lineage>
</organism>
<proteinExistence type="predicted"/>
<keyword evidence="1" id="KW-1133">Transmembrane helix</keyword>
<dbReference type="InterPro" id="IPR016040">
    <property type="entry name" value="NAD(P)-bd_dom"/>
</dbReference>
<dbReference type="InterPro" id="IPR036291">
    <property type="entry name" value="NAD(P)-bd_dom_sf"/>
</dbReference>
<feature type="transmembrane region" description="Helical" evidence="1">
    <location>
        <begin position="313"/>
        <end position="331"/>
    </location>
</feature>
<feature type="domain" description="NAD(P)-binding" evidence="2">
    <location>
        <begin position="7"/>
        <end position="153"/>
    </location>
</feature>
<feature type="transmembrane region" description="Helical" evidence="1">
    <location>
        <begin position="351"/>
        <end position="371"/>
    </location>
</feature>
<keyword evidence="1" id="KW-0472">Membrane</keyword>
<gene>
    <name evidence="3" type="ORF">SGCZBJ_19225</name>
</gene>
<evidence type="ECO:0000256" key="1">
    <source>
        <dbReference type="SAM" id="Phobius"/>
    </source>
</evidence>
<dbReference type="AlphaFoldDB" id="A0A2N5D8D3"/>
<keyword evidence="3" id="KW-0830">Ubiquinone</keyword>
<dbReference type="EMBL" id="PJRS01000040">
    <property type="protein sequence ID" value="PLR22216.1"/>
    <property type="molecule type" value="Genomic_DNA"/>
</dbReference>
<feature type="transmembrane region" description="Helical" evidence="1">
    <location>
        <begin position="409"/>
        <end position="426"/>
    </location>
</feature>
<evidence type="ECO:0000313" key="4">
    <source>
        <dbReference type="Proteomes" id="UP000234479"/>
    </source>
</evidence>
<dbReference type="InterPro" id="IPR051207">
    <property type="entry name" value="ComplexI_NDUFA9_subunit"/>
</dbReference>
<dbReference type="Proteomes" id="UP000234479">
    <property type="component" value="Unassembled WGS sequence"/>
</dbReference>
<dbReference type="InterPro" id="IPR025695">
    <property type="entry name" value="DoxX-like"/>
</dbReference>
<keyword evidence="4" id="KW-1185">Reference proteome</keyword>
<protein>
    <submittedName>
        <fullName evidence="3">NADH-ubiquinone oxidoreductase</fullName>
    </submittedName>
</protein>
<feature type="transmembrane region" description="Helical" evidence="1">
    <location>
        <begin position="378"/>
        <end position="397"/>
    </location>
</feature>
<dbReference type="GO" id="GO:0044877">
    <property type="term" value="F:protein-containing complex binding"/>
    <property type="evidence" value="ECO:0007669"/>
    <property type="project" value="TreeGrafter"/>
</dbReference>
<dbReference type="Pfam" id="PF13460">
    <property type="entry name" value="NAD_binding_10"/>
    <property type="match status" value="1"/>
</dbReference>
<name>A0A2N5D8D3_9CAUL</name>
<evidence type="ECO:0000313" key="3">
    <source>
        <dbReference type="EMBL" id="PLR22216.1"/>
    </source>
</evidence>
<evidence type="ECO:0000259" key="2">
    <source>
        <dbReference type="Pfam" id="PF13460"/>
    </source>
</evidence>
<keyword evidence="1" id="KW-0812">Transmembrane</keyword>
<dbReference type="SUPFAM" id="SSF51735">
    <property type="entry name" value="NAD(P)-binding Rossmann-fold domains"/>
    <property type="match status" value="1"/>
</dbReference>
<accession>A0A2N5D8D3</accession>
<dbReference type="PANTHER" id="PTHR12126:SF11">
    <property type="entry name" value="NADH DEHYDROGENASE [UBIQUINONE] 1 ALPHA SUBCOMPLEX SUBUNIT 9, MITOCHONDRIAL"/>
    <property type="match status" value="1"/>
</dbReference>
<dbReference type="Pfam" id="PF13781">
    <property type="entry name" value="DoxX_3"/>
    <property type="match status" value="1"/>
</dbReference>
<reference evidence="3 4" key="1">
    <citation type="submission" date="2017-12" db="EMBL/GenBank/DDBJ databases">
        <title>The genome sequence of Caulobacter sp. 410.</title>
        <authorList>
            <person name="Gao J."/>
            <person name="Mao X."/>
            <person name="Sun J."/>
        </authorList>
    </citation>
    <scope>NUCLEOTIDE SEQUENCE [LARGE SCALE GENOMIC DNA]</scope>
    <source>
        <strain evidence="3 4">410</strain>
    </source>
</reference>